<dbReference type="PANTHER" id="PTHR14286:SF2">
    <property type="entry name" value="CENTROSOMAL PROTEIN 15 KDA"/>
    <property type="match status" value="1"/>
</dbReference>
<dbReference type="InterPro" id="IPR028006">
    <property type="entry name" value="CEP15-like"/>
</dbReference>
<gene>
    <name evidence="1" type="ORF">ASZ78_000638</name>
</gene>
<dbReference type="Proteomes" id="UP000198323">
    <property type="component" value="Unassembled WGS sequence"/>
</dbReference>
<proteinExistence type="predicted"/>
<accession>A0A226NF50</accession>
<keyword evidence="2" id="KW-1185">Reference proteome</keyword>
<name>A0A226NF50_CALSU</name>
<reference evidence="1 2" key="1">
    <citation type="submission" date="2016-07" db="EMBL/GenBank/DDBJ databases">
        <title>Disparate Historic Effective Population Sizes Predicted by Modern Levels of Genome Diversity for the Scaled Quail (Callipepla squamata) and the Northern Bobwhite (Colinus virginianus): Inferences from First and Second Generation Draft Genome Assemblies for Sympatric New World Quail.</title>
        <authorList>
            <person name="Oldeschulte D.L."/>
            <person name="Halley Y.A."/>
            <person name="Bhattarai E.K."/>
            <person name="Brashear W.A."/>
            <person name="Hill J."/>
            <person name="Metz R.P."/>
            <person name="Johnson C.D."/>
            <person name="Rollins D."/>
            <person name="Peterson M.J."/>
            <person name="Bickhart D.M."/>
            <person name="Decker J.E."/>
            <person name="Seabury C.M."/>
        </authorList>
    </citation>
    <scope>NUCLEOTIDE SEQUENCE [LARGE SCALE GENOMIC DNA]</scope>
    <source>
        <strain evidence="1 2">Texas</strain>
        <tissue evidence="1">Leg muscle</tissue>
    </source>
</reference>
<sequence length="244" mass="27640">MGPSFLWVHLGMTPAARTEQNEKAFPAQKSSLGFQTDDGYFWWQVSTARTYVPYAVQKCHPSPISDVLPEPVAIGSPIRKPVVFISNANIYANEFKLRNKHKDVAMMSGSGCASSADCQKSQNVFLCRLSQRSALLQQMETYLGDKKTKKTWQTQAADAARKRNAALLNDIEAAEKKLQERMYLLPHPDTVKLETLYWASVKESLPNWEEFLLGRAEYPIGFKKLKTTKQNISHPEEDSQKQIL</sequence>
<evidence type="ECO:0000313" key="2">
    <source>
        <dbReference type="Proteomes" id="UP000198323"/>
    </source>
</evidence>
<dbReference type="AlphaFoldDB" id="A0A226NF50"/>
<dbReference type="STRING" id="9009.A0A226NF50"/>
<organism evidence="1 2">
    <name type="scientific">Callipepla squamata</name>
    <name type="common">Scaled quail</name>
    <dbReference type="NCBI Taxonomy" id="9009"/>
    <lineage>
        <taxon>Eukaryota</taxon>
        <taxon>Metazoa</taxon>
        <taxon>Chordata</taxon>
        <taxon>Craniata</taxon>
        <taxon>Vertebrata</taxon>
        <taxon>Euteleostomi</taxon>
        <taxon>Archelosauria</taxon>
        <taxon>Archosauria</taxon>
        <taxon>Dinosauria</taxon>
        <taxon>Saurischia</taxon>
        <taxon>Theropoda</taxon>
        <taxon>Coelurosauria</taxon>
        <taxon>Aves</taxon>
        <taxon>Neognathae</taxon>
        <taxon>Galloanserae</taxon>
        <taxon>Galliformes</taxon>
        <taxon>Odontophoridae</taxon>
        <taxon>Callipepla</taxon>
    </lineage>
</organism>
<comment type="caution">
    <text evidence="1">The sequence shown here is derived from an EMBL/GenBank/DDBJ whole genome shotgun (WGS) entry which is preliminary data.</text>
</comment>
<dbReference type="PANTHER" id="PTHR14286">
    <property type="entry name" value="GENE, 49355-RELATED"/>
    <property type="match status" value="1"/>
</dbReference>
<evidence type="ECO:0000313" key="1">
    <source>
        <dbReference type="EMBL" id="OXB66213.1"/>
    </source>
</evidence>
<protein>
    <submittedName>
        <fullName evidence="1">Uncharacterized protein</fullName>
    </submittedName>
</protein>
<dbReference type="Pfam" id="PF15134">
    <property type="entry name" value="CEP15-like"/>
    <property type="match status" value="1"/>
</dbReference>
<dbReference type="OrthoDB" id="9871079at2759"/>
<dbReference type="EMBL" id="MCFN01000068">
    <property type="protein sequence ID" value="OXB66213.1"/>
    <property type="molecule type" value="Genomic_DNA"/>
</dbReference>